<proteinExistence type="predicted"/>
<accession>A0A8X8VYM1</accession>
<feature type="transmembrane region" description="Helical" evidence="1">
    <location>
        <begin position="20"/>
        <end position="44"/>
    </location>
</feature>
<feature type="transmembrane region" description="Helical" evidence="1">
    <location>
        <begin position="86"/>
        <end position="103"/>
    </location>
</feature>
<sequence>MDYDYTITYAQKSLDSTMPWIGMYIAAASAVCTLAMAADAFIGFRSNKYWLPCKYFSLNAFSLTLLAVAMKLPIDLTNVDVTYRDKYARIGSVVLMSTAMSNFMTSLGSMENNEIVVNMAALGILVITIAANVIIHLAQMQSSVTRVLLPEVVMSVVIMFSFLSTLCCVSLMAPGAKRYIGLKYDEMHESVSNRQVEWGRFSVDEVENMVKAYWVMAQTSRSQFVLARSAISCISGLLCLFIALLLVEARFANRLLFHWYIQNIKGRSESDYGWSVGWILNTQSIGVAMGTIAPLLRWFVASWLKISETERRSFRDELEVEKYWTWRLVEWRDRSLPFQLPNRLCKKLFRDARRSFLNFCIRGQILFVSAAKLVLFLSARLGSAVFLRFCKTKGSVLAGGHKSKEGEHADFRQYVLLLEGEPQLPYKILHNICNEADKLIQIGEKRQPENLIQLFKKSSNFCGVGRFDSSHVPSLHSQEPPNCWSLPVVTLTAISLALTYDKAIQLLKCVSEGFPIVKLIEETLDRTRELENMRNVADVVWDEVENNKKWDGEDLKSMRVRGTACKETLQNLSNRAGKTVTDFLAQANDILMQNPLNWPRRVIAAISMYRISQTILLGIGDGEHQDDDELFESISITISDILAACLTNLVQVIRLKCHRNDIREREDSVRRAVILLGESKEILKILQLRVLPSLDVEKAAKIDEWRASMALDHIV</sequence>
<keyword evidence="1" id="KW-1133">Transmembrane helix</keyword>
<keyword evidence="3" id="KW-1185">Reference proteome</keyword>
<feature type="transmembrane region" description="Helical" evidence="1">
    <location>
        <begin position="152"/>
        <end position="173"/>
    </location>
</feature>
<evidence type="ECO:0000313" key="3">
    <source>
        <dbReference type="Proteomes" id="UP000298416"/>
    </source>
</evidence>
<dbReference type="PANTHER" id="PTHR35307">
    <property type="entry name" value="PROTEIN, PUTATIVE-RELATED"/>
    <property type="match status" value="1"/>
</dbReference>
<protein>
    <submittedName>
        <fullName evidence="2">Uncharacterized protein</fullName>
    </submittedName>
</protein>
<evidence type="ECO:0000256" key="1">
    <source>
        <dbReference type="SAM" id="Phobius"/>
    </source>
</evidence>
<evidence type="ECO:0000313" key="2">
    <source>
        <dbReference type="EMBL" id="KAG6384802.1"/>
    </source>
</evidence>
<feature type="transmembrane region" description="Helical" evidence="1">
    <location>
        <begin position="115"/>
        <end position="140"/>
    </location>
</feature>
<feature type="transmembrane region" description="Helical" evidence="1">
    <location>
        <begin position="285"/>
        <end position="304"/>
    </location>
</feature>
<dbReference type="AlphaFoldDB" id="A0A8X8VYM1"/>
<keyword evidence="1" id="KW-0812">Transmembrane</keyword>
<organism evidence="2">
    <name type="scientific">Salvia splendens</name>
    <name type="common">Scarlet sage</name>
    <dbReference type="NCBI Taxonomy" id="180675"/>
    <lineage>
        <taxon>Eukaryota</taxon>
        <taxon>Viridiplantae</taxon>
        <taxon>Streptophyta</taxon>
        <taxon>Embryophyta</taxon>
        <taxon>Tracheophyta</taxon>
        <taxon>Spermatophyta</taxon>
        <taxon>Magnoliopsida</taxon>
        <taxon>eudicotyledons</taxon>
        <taxon>Gunneridae</taxon>
        <taxon>Pentapetalae</taxon>
        <taxon>asterids</taxon>
        <taxon>lamiids</taxon>
        <taxon>Lamiales</taxon>
        <taxon>Lamiaceae</taxon>
        <taxon>Nepetoideae</taxon>
        <taxon>Mentheae</taxon>
        <taxon>Salviinae</taxon>
        <taxon>Salvia</taxon>
        <taxon>Salvia subgen. Calosphace</taxon>
        <taxon>core Calosphace</taxon>
    </lineage>
</organism>
<dbReference type="PANTHER" id="PTHR35307:SF3">
    <property type="entry name" value="DUF4220 DOMAIN-CONTAINING PROTEIN"/>
    <property type="match status" value="1"/>
</dbReference>
<dbReference type="OrthoDB" id="913278at2759"/>
<gene>
    <name evidence="2" type="ORF">SASPL_153620</name>
</gene>
<name>A0A8X8VYM1_SALSN</name>
<dbReference type="EMBL" id="PNBA02000022">
    <property type="protein sequence ID" value="KAG6384802.1"/>
    <property type="molecule type" value="Genomic_DNA"/>
</dbReference>
<reference evidence="2" key="2">
    <citation type="submission" date="2020-08" db="EMBL/GenBank/DDBJ databases">
        <title>Plant Genome Project.</title>
        <authorList>
            <person name="Zhang R.-G."/>
        </authorList>
    </citation>
    <scope>NUCLEOTIDE SEQUENCE</scope>
    <source>
        <strain evidence="2">Huo1</strain>
        <tissue evidence="2">Leaf</tissue>
    </source>
</reference>
<keyword evidence="1" id="KW-0472">Membrane</keyword>
<feature type="transmembrane region" description="Helical" evidence="1">
    <location>
        <begin position="225"/>
        <end position="247"/>
    </location>
</feature>
<feature type="transmembrane region" description="Helical" evidence="1">
    <location>
        <begin position="56"/>
        <end position="74"/>
    </location>
</feature>
<feature type="transmembrane region" description="Helical" evidence="1">
    <location>
        <begin position="356"/>
        <end position="379"/>
    </location>
</feature>
<dbReference type="Proteomes" id="UP000298416">
    <property type="component" value="Unassembled WGS sequence"/>
</dbReference>
<comment type="caution">
    <text evidence="2">The sequence shown here is derived from an EMBL/GenBank/DDBJ whole genome shotgun (WGS) entry which is preliminary data.</text>
</comment>
<reference evidence="2" key="1">
    <citation type="submission" date="2018-01" db="EMBL/GenBank/DDBJ databases">
        <authorList>
            <person name="Mao J.F."/>
        </authorList>
    </citation>
    <scope>NUCLEOTIDE SEQUENCE</scope>
    <source>
        <strain evidence="2">Huo1</strain>
        <tissue evidence="2">Leaf</tissue>
    </source>
</reference>